<evidence type="ECO:0000313" key="2">
    <source>
        <dbReference type="Proteomes" id="UP000254343"/>
    </source>
</evidence>
<dbReference type="EMBL" id="UIGB01000001">
    <property type="protein sequence ID" value="SUU84815.1"/>
    <property type="molecule type" value="Genomic_DNA"/>
</dbReference>
<sequence length="41" mass="4395">MRAAAQNLLDKGLQAKKEQGRKPCCLNVATLCPRNVGSIVV</sequence>
<name>A0A380W9I6_AFIFE</name>
<accession>A0A380W9I6</accession>
<dbReference type="Proteomes" id="UP000254343">
    <property type="component" value="Unassembled WGS sequence"/>
</dbReference>
<organism evidence="1 2">
    <name type="scientific">Afipia felis</name>
    <name type="common">Cat scratch disease bacillus</name>
    <dbReference type="NCBI Taxonomy" id="1035"/>
    <lineage>
        <taxon>Bacteria</taxon>
        <taxon>Pseudomonadati</taxon>
        <taxon>Pseudomonadota</taxon>
        <taxon>Alphaproteobacteria</taxon>
        <taxon>Hyphomicrobiales</taxon>
        <taxon>Nitrobacteraceae</taxon>
        <taxon>Afipia</taxon>
    </lineage>
</organism>
<proteinExistence type="predicted"/>
<dbReference type="AlphaFoldDB" id="A0A380W9I6"/>
<protein>
    <submittedName>
        <fullName evidence="1">Uncharacterized protein</fullName>
    </submittedName>
</protein>
<evidence type="ECO:0000313" key="1">
    <source>
        <dbReference type="EMBL" id="SUU84815.1"/>
    </source>
</evidence>
<reference evidence="1 2" key="1">
    <citation type="submission" date="2018-06" db="EMBL/GenBank/DDBJ databases">
        <authorList>
            <consortium name="Pathogen Informatics"/>
            <person name="Doyle S."/>
        </authorList>
    </citation>
    <scope>NUCLEOTIDE SEQUENCE [LARGE SCALE GENOMIC DNA]</scope>
    <source>
        <strain evidence="1 2">NCTC12722</strain>
    </source>
</reference>
<gene>
    <name evidence="1" type="ORF">NCTC12722_02018</name>
</gene>